<dbReference type="Proteomes" id="UP001176961">
    <property type="component" value="Unassembled WGS sequence"/>
</dbReference>
<evidence type="ECO:0000313" key="3">
    <source>
        <dbReference type="Proteomes" id="UP001176961"/>
    </source>
</evidence>
<dbReference type="GO" id="GO:0020037">
    <property type="term" value="F:heme binding"/>
    <property type="evidence" value="ECO:0007669"/>
    <property type="project" value="InterPro"/>
</dbReference>
<evidence type="ECO:0000256" key="1">
    <source>
        <dbReference type="SAM" id="MobiDB-lite"/>
    </source>
</evidence>
<dbReference type="GO" id="GO:0019825">
    <property type="term" value="F:oxygen binding"/>
    <property type="evidence" value="ECO:0007669"/>
    <property type="project" value="InterPro"/>
</dbReference>
<feature type="region of interest" description="Disordered" evidence="1">
    <location>
        <begin position="220"/>
        <end position="239"/>
    </location>
</feature>
<proteinExistence type="predicted"/>
<name>A0AA36MDD1_CYLNA</name>
<protein>
    <recommendedName>
        <fullName evidence="4">Globin family profile domain-containing protein</fullName>
    </recommendedName>
</protein>
<organism evidence="2 3">
    <name type="scientific">Cylicocyclus nassatus</name>
    <name type="common">Nematode worm</name>
    <dbReference type="NCBI Taxonomy" id="53992"/>
    <lineage>
        <taxon>Eukaryota</taxon>
        <taxon>Metazoa</taxon>
        <taxon>Ecdysozoa</taxon>
        <taxon>Nematoda</taxon>
        <taxon>Chromadorea</taxon>
        <taxon>Rhabditida</taxon>
        <taxon>Rhabditina</taxon>
        <taxon>Rhabditomorpha</taxon>
        <taxon>Strongyloidea</taxon>
        <taxon>Strongylidae</taxon>
        <taxon>Cylicocyclus</taxon>
    </lineage>
</organism>
<feature type="compositionally biased region" description="Low complexity" evidence="1">
    <location>
        <begin position="224"/>
        <end position="239"/>
    </location>
</feature>
<dbReference type="InterPro" id="IPR012292">
    <property type="entry name" value="Globin/Proto"/>
</dbReference>
<comment type="caution">
    <text evidence="2">The sequence shown here is derived from an EMBL/GenBank/DDBJ whole genome shotgun (WGS) entry which is preliminary data.</text>
</comment>
<sequence>MMLDEVRSPFTPRRADSPVDNEDGDTIVLTADEAVFLQASWQRALATIDVGAEVIIRLLNDKRSLFKSLLESHAGHINYSGNFTVEVVNRDLRRAREVGQGVVKFFTKALDCLAEPDASEKIRQMSYELGVLHYKMRVWFQAENWLCVKNSLLTVILDLNPIKLNGLRFGFHSLCSGKHIDIELFEPTAQRRIWTKLLQFVIRNMKKGFLSEALRKDKNVKVDSPTGPNSPTSTSSTSL</sequence>
<dbReference type="EMBL" id="CATQJL010000326">
    <property type="protein sequence ID" value="CAJ0608959.1"/>
    <property type="molecule type" value="Genomic_DNA"/>
</dbReference>
<feature type="region of interest" description="Disordered" evidence="1">
    <location>
        <begin position="1"/>
        <end position="22"/>
    </location>
</feature>
<dbReference type="Gene3D" id="1.10.490.10">
    <property type="entry name" value="Globins"/>
    <property type="match status" value="1"/>
</dbReference>
<keyword evidence="3" id="KW-1185">Reference proteome</keyword>
<dbReference type="AlphaFoldDB" id="A0AA36MDD1"/>
<reference evidence="2" key="1">
    <citation type="submission" date="2023-07" db="EMBL/GenBank/DDBJ databases">
        <authorList>
            <consortium name="CYATHOMIX"/>
        </authorList>
    </citation>
    <scope>NUCLEOTIDE SEQUENCE</scope>
    <source>
        <strain evidence="2">N/A</strain>
    </source>
</reference>
<feature type="compositionally biased region" description="Basic and acidic residues" evidence="1">
    <location>
        <begin position="1"/>
        <end position="17"/>
    </location>
</feature>
<evidence type="ECO:0008006" key="4">
    <source>
        <dbReference type="Google" id="ProtNLM"/>
    </source>
</evidence>
<gene>
    <name evidence="2" type="ORF">CYNAS_LOCUS20942</name>
</gene>
<accession>A0AA36MDD1</accession>
<evidence type="ECO:0000313" key="2">
    <source>
        <dbReference type="EMBL" id="CAJ0608959.1"/>
    </source>
</evidence>